<dbReference type="InterPro" id="IPR011333">
    <property type="entry name" value="SKP1/BTB/POZ_sf"/>
</dbReference>
<dbReference type="GO" id="GO:0005634">
    <property type="term" value="C:nucleus"/>
    <property type="evidence" value="ECO:0007669"/>
    <property type="project" value="UniProtKB-SubCell"/>
</dbReference>
<keyword evidence="7" id="KW-0238">DNA-binding</keyword>
<feature type="region of interest" description="Disordered" evidence="10">
    <location>
        <begin position="318"/>
        <end position="343"/>
    </location>
</feature>
<dbReference type="Pfam" id="PF13842">
    <property type="entry name" value="zf-Tnp_2"/>
    <property type="match status" value="2"/>
</dbReference>
<feature type="compositionally biased region" description="Polar residues" evidence="10">
    <location>
        <begin position="495"/>
        <end position="509"/>
    </location>
</feature>
<feature type="region of interest" description="Disordered" evidence="10">
    <location>
        <begin position="469"/>
        <end position="541"/>
    </location>
</feature>
<dbReference type="EnsemblMetazoa" id="G6106.15">
    <property type="protein sequence ID" value="G6106.15:cds"/>
    <property type="gene ID" value="G6106"/>
</dbReference>
<dbReference type="InterPro" id="IPR032718">
    <property type="entry name" value="PGBD4_Znf_C"/>
</dbReference>
<organism evidence="12 13">
    <name type="scientific">Magallana gigas</name>
    <name type="common">Pacific oyster</name>
    <name type="synonym">Crassostrea gigas</name>
    <dbReference type="NCBI Taxonomy" id="29159"/>
    <lineage>
        <taxon>Eukaryota</taxon>
        <taxon>Metazoa</taxon>
        <taxon>Spiralia</taxon>
        <taxon>Lophotrochozoa</taxon>
        <taxon>Mollusca</taxon>
        <taxon>Bivalvia</taxon>
        <taxon>Autobranchia</taxon>
        <taxon>Pteriomorphia</taxon>
        <taxon>Ostreida</taxon>
        <taxon>Ostreoidea</taxon>
        <taxon>Ostreidae</taxon>
        <taxon>Magallana</taxon>
    </lineage>
</organism>
<dbReference type="SUPFAM" id="SSF54695">
    <property type="entry name" value="POZ domain"/>
    <property type="match status" value="1"/>
</dbReference>
<comment type="subcellular location">
    <subcellularLocation>
        <location evidence="1">Nucleus</location>
    </subcellularLocation>
</comment>
<feature type="compositionally biased region" description="Polar residues" evidence="10">
    <location>
        <begin position="376"/>
        <end position="396"/>
    </location>
</feature>
<evidence type="ECO:0000256" key="1">
    <source>
        <dbReference type="ARBA" id="ARBA00004123"/>
    </source>
</evidence>
<keyword evidence="9" id="KW-0539">Nucleus</keyword>
<dbReference type="GO" id="GO:0008270">
    <property type="term" value="F:zinc ion binding"/>
    <property type="evidence" value="ECO:0007669"/>
    <property type="project" value="UniProtKB-KW"/>
</dbReference>
<dbReference type="Pfam" id="PF00651">
    <property type="entry name" value="BTB"/>
    <property type="match status" value="1"/>
</dbReference>
<feature type="region of interest" description="Disordered" evidence="10">
    <location>
        <begin position="161"/>
        <end position="230"/>
    </location>
</feature>
<feature type="region of interest" description="Disordered" evidence="10">
    <location>
        <begin position="359"/>
        <end position="433"/>
    </location>
</feature>
<dbReference type="InterPro" id="IPR000210">
    <property type="entry name" value="BTB/POZ_dom"/>
</dbReference>
<evidence type="ECO:0000256" key="6">
    <source>
        <dbReference type="ARBA" id="ARBA00023015"/>
    </source>
</evidence>
<sequence>MNCYQKFYTNQIHSSSLLCQLATMWKSQVLCDAIIRTGPVITRAHRVVLVAACPMLQSMDNASMGSHLEVRLAAEIKQDSINTFLQYLYEGFMMLTEENCRDVEKIARLLQVDSVIKCCADFQKCLNAATGAPVSKDTQYKYTSYDMLEFRHVRSSDLQKSINMKRMSSFTGPSSPGSKRQRMGRPSSPHIDSHSSSHRADDTLSMAHSYRNSQPDPWDRVPRLGAGTRPAAQPGVIDIVEDCLEIIQTEEPEKDARGMIKPDSRPKQKSVSIGVSSQMNANTDVHVVNISDPGGSVGPPKQVTANGSRGSITVNPLTMFSEPPPSQGPARAPDCSNDVQVPNSVPVSETARKENFVHALTPQPPQQPVFPTMTPISRTTNKPFAAGSATQVSTAESGAKNPAENDGEESQDQGNRIELSEELSPSSSADKPPDISIVKVESAEGHTGGLDMFVDMPEEAMMRMKAGMDDSMENEDESDPEHDQSQDLQRDDMSNEASNVSGDQNNSWYIGQFKGQDSRPKNVDQQQIHINSPHNDPDFKRQTSYHSVAISKYETFPSIPDSLISQCSYSEKVSLPNSTPAQCFSVQNPSDSIHKLVRLGGKQRPCALCKRFCKKTPCGDNIRTYYKCEKCDVPLCKGPIRNCYKEFHENFGEETEYVVLENTMHKWQPKPRVRLSVHPFPMSARDDNVKTQTALECLGVPNPAEHYLVKTEKNSKKLCEFCKQNRNKSKGGWWVYTRYMCKDCKIPLCNRKPCLFFFHRDTVLKISQTFPNVTKEKFLELWMEAITKIQNGGKGRIASNWMDTYPSIVHSTSHVSISEQFNQSNFDSNFRLQVPLSLYSHQNMAHPCNEDWERARRHPHHMPFKLEENSESASANYAVHRIVRNFENKPRICVLCKLHSIKTVKGWKVYSRFHCDTCDVPLCTGHSFVIKSSLASPDPFYSADGHQPVRIEAEESSTRRKMCSFCNFQGKVTPSGLKIRTRFKCAVCEIPLCTGENRCFDTFHRLYYEGRVAIGPGKNLTFSTNFSNVTFETRHHRPTPITATDTSSKRRPCANCRINKVKTKSDRQSLSTSHLYNYHQYDAVESVHGSLMATRKPIEFHQHLAMQIGRLRKENSDLVRRSLASKGHSLDPSDHKAVHTTAYKQKRCVYCQMNKVKTRSGWKVLTQYRCSQCEVALCTGERNCFYFYHKQFLNIDTDSAKEAV</sequence>
<evidence type="ECO:0000259" key="11">
    <source>
        <dbReference type="PROSITE" id="PS50097"/>
    </source>
</evidence>
<reference evidence="12" key="1">
    <citation type="submission" date="2022-08" db="UniProtKB">
        <authorList>
            <consortium name="EnsemblMetazoa"/>
        </authorList>
    </citation>
    <scope>IDENTIFICATION</scope>
    <source>
        <strain evidence="12">05x7-T-G4-1.051#20</strain>
    </source>
</reference>
<protein>
    <recommendedName>
        <fullName evidence="11">BTB domain-containing protein</fullName>
    </recommendedName>
</protein>
<keyword evidence="6" id="KW-0805">Transcription regulation</keyword>
<evidence type="ECO:0000256" key="9">
    <source>
        <dbReference type="ARBA" id="ARBA00023242"/>
    </source>
</evidence>
<dbReference type="PANTHER" id="PTHR46105:SF5">
    <property type="entry name" value="ZINC FINGER AND BTB DOMAIN-CONTAINING PROTEIN 44 ISOFORM X1"/>
    <property type="match status" value="1"/>
</dbReference>
<keyword evidence="5" id="KW-0862">Zinc</keyword>
<dbReference type="SMART" id="SM00225">
    <property type="entry name" value="BTB"/>
    <property type="match status" value="1"/>
</dbReference>
<feature type="compositionally biased region" description="Polar residues" evidence="10">
    <location>
        <begin position="523"/>
        <end position="534"/>
    </location>
</feature>
<dbReference type="PROSITE" id="PS50097">
    <property type="entry name" value="BTB"/>
    <property type="match status" value="1"/>
</dbReference>
<dbReference type="AlphaFoldDB" id="A0A8W8NJK7"/>
<evidence type="ECO:0000256" key="3">
    <source>
        <dbReference type="ARBA" id="ARBA00022737"/>
    </source>
</evidence>
<keyword evidence="2" id="KW-0479">Metal-binding</keyword>
<feature type="domain" description="BTB" evidence="11">
    <location>
        <begin position="31"/>
        <end position="97"/>
    </location>
</feature>
<name>A0A8W8NJK7_MAGGI</name>
<dbReference type="GO" id="GO:0000981">
    <property type="term" value="F:DNA-binding transcription factor activity, RNA polymerase II-specific"/>
    <property type="evidence" value="ECO:0007669"/>
    <property type="project" value="TreeGrafter"/>
</dbReference>
<feature type="compositionally biased region" description="Basic and acidic residues" evidence="10">
    <location>
        <begin position="481"/>
        <end position="493"/>
    </location>
</feature>
<proteinExistence type="predicted"/>
<evidence type="ECO:0000313" key="12">
    <source>
        <dbReference type="EnsemblMetazoa" id="G6106.15:cds"/>
    </source>
</evidence>
<dbReference type="InterPro" id="IPR050457">
    <property type="entry name" value="ZnFinger_BTB_dom_contain"/>
</dbReference>
<evidence type="ECO:0000256" key="5">
    <source>
        <dbReference type="ARBA" id="ARBA00022833"/>
    </source>
</evidence>
<evidence type="ECO:0000256" key="7">
    <source>
        <dbReference type="ARBA" id="ARBA00023125"/>
    </source>
</evidence>
<feature type="compositionally biased region" description="Acidic residues" evidence="10">
    <location>
        <begin position="470"/>
        <end position="480"/>
    </location>
</feature>
<evidence type="ECO:0000313" key="13">
    <source>
        <dbReference type="Proteomes" id="UP000005408"/>
    </source>
</evidence>
<evidence type="ECO:0000256" key="4">
    <source>
        <dbReference type="ARBA" id="ARBA00022771"/>
    </source>
</evidence>
<dbReference type="GO" id="GO:0000978">
    <property type="term" value="F:RNA polymerase II cis-regulatory region sequence-specific DNA binding"/>
    <property type="evidence" value="ECO:0007669"/>
    <property type="project" value="TreeGrafter"/>
</dbReference>
<feature type="compositionally biased region" description="Polar residues" evidence="10">
    <location>
        <begin position="161"/>
        <end position="178"/>
    </location>
</feature>
<accession>A0A8W8NJK7</accession>
<dbReference type="Proteomes" id="UP000005408">
    <property type="component" value="Unassembled WGS sequence"/>
</dbReference>
<keyword evidence="4" id="KW-0863">Zinc-finger</keyword>
<evidence type="ECO:0000256" key="2">
    <source>
        <dbReference type="ARBA" id="ARBA00022723"/>
    </source>
</evidence>
<keyword evidence="13" id="KW-1185">Reference proteome</keyword>
<keyword evidence="3" id="KW-0677">Repeat</keyword>
<keyword evidence="8" id="KW-0804">Transcription</keyword>
<dbReference type="Gene3D" id="3.30.710.10">
    <property type="entry name" value="Potassium Channel Kv1.1, Chain A"/>
    <property type="match status" value="1"/>
</dbReference>
<evidence type="ECO:0000256" key="10">
    <source>
        <dbReference type="SAM" id="MobiDB-lite"/>
    </source>
</evidence>
<feature type="compositionally biased region" description="Basic and acidic residues" evidence="10">
    <location>
        <begin position="191"/>
        <end position="202"/>
    </location>
</feature>
<evidence type="ECO:0000256" key="8">
    <source>
        <dbReference type="ARBA" id="ARBA00023163"/>
    </source>
</evidence>
<dbReference type="PANTHER" id="PTHR46105">
    <property type="entry name" value="AGAP004733-PA"/>
    <property type="match status" value="1"/>
</dbReference>